<keyword evidence="4 6" id="KW-0493">Microtubule</keyword>
<feature type="domain" description="Gamma tubulin complex component protein N-terminal" evidence="8">
    <location>
        <begin position="2"/>
        <end position="349"/>
    </location>
</feature>
<dbReference type="Gene3D" id="1.20.120.1900">
    <property type="entry name" value="Gamma-tubulin complex, C-terminal domain"/>
    <property type="match status" value="1"/>
</dbReference>
<comment type="similarity">
    <text evidence="2 6">Belongs to the TUBGCP family.</text>
</comment>
<accession>A0A9N9TR22</accession>
<dbReference type="InterPro" id="IPR007259">
    <property type="entry name" value="GCP"/>
</dbReference>
<dbReference type="AlphaFoldDB" id="A0A9N9TR22"/>
<dbReference type="GO" id="GO:0005874">
    <property type="term" value="C:microtubule"/>
    <property type="evidence" value="ECO:0007669"/>
    <property type="project" value="UniProtKB-KW"/>
</dbReference>
<comment type="subcellular location">
    <subcellularLocation>
        <location evidence="1 6">Cytoplasm</location>
        <location evidence="1 6">Cytoskeleton</location>
        <location evidence="1 6">Microtubule organizing center</location>
    </subcellularLocation>
</comment>
<dbReference type="GO" id="GO:0000930">
    <property type="term" value="C:gamma-tubulin complex"/>
    <property type="evidence" value="ECO:0007669"/>
    <property type="project" value="TreeGrafter"/>
</dbReference>
<evidence type="ECO:0000259" key="7">
    <source>
        <dbReference type="Pfam" id="PF04130"/>
    </source>
</evidence>
<dbReference type="InterPro" id="IPR042241">
    <property type="entry name" value="GCP_C_sf"/>
</dbReference>
<dbReference type="OrthoDB" id="78652at2759"/>
<gene>
    <name evidence="9" type="ORF">PHYEVI_LOCUS9283</name>
</gene>
<sequence length="667" mass="78292">MIHECLFMLFNTPSEENLLESENWARLCELKEFLHPGEKKLLETIAEIAKDYHQINIFNKKVLNQTLNFEAVTDTSSVSQKLDTEDQQFGSYITAFCSGVHNVLDAYRTEVIELEGIFLQNPQLSLTFILCKLEKYRILFQALLSMINTIRNESIKGCLIIGRLHKYAICGVDQISKSAYTIVKSINTVFYKHLGNWIINGDLIDTYDEFFIKDGKCADENFLYPEQLLEMSNESLTSSQKRKIRRPPIVQNFYINWDMVPSFMSEDLVETILFMGRIVWIIRNDPSKCKEENYQVENKREIWEGKDNKYYMKIQTLESKAFNNIAFQKTIEECKVKLTKYLWSIMLDEGNLISHLHLIRDYYLLGRGELFQQFIRVAKEHLNDPSSELLVENLNFIFLEIARKIYSDNDKTYLKFELSSITEMNNCKDPWSKLQLNLDMDWPLHIVFHPKVIELYNKLFCYLLRLRKTQIDLHKLWADQVSSKREINIRVGTLRQNLMFLVSNLYYYLQVDVIEAQFSLLMKAVENANGLEDIIKVHHEFISNVLAKTFVSTFDEAYACNKTQKLYQMPAVHCEEPSQVYIVIFELLELCDKFCFYANAWGSLVIAEQLEQLEVLEDRCNLIIKSLLMLLQKLHEKASGQHVLQLLSQLDFNRYFSKQKSNISCIE</sequence>
<keyword evidence="3 6" id="KW-0963">Cytoplasm</keyword>
<evidence type="ECO:0000313" key="10">
    <source>
        <dbReference type="Proteomes" id="UP001153712"/>
    </source>
</evidence>
<dbReference type="GO" id="GO:0000278">
    <property type="term" value="P:mitotic cell cycle"/>
    <property type="evidence" value="ECO:0007669"/>
    <property type="project" value="TreeGrafter"/>
</dbReference>
<dbReference type="GO" id="GO:0051225">
    <property type="term" value="P:spindle assembly"/>
    <property type="evidence" value="ECO:0007669"/>
    <property type="project" value="TreeGrafter"/>
</dbReference>
<keyword evidence="5 6" id="KW-0206">Cytoskeleton</keyword>
<evidence type="ECO:0000256" key="3">
    <source>
        <dbReference type="ARBA" id="ARBA00022490"/>
    </source>
</evidence>
<proteinExistence type="inferred from homology"/>
<dbReference type="Pfam" id="PF17681">
    <property type="entry name" value="GCP_N_terminal"/>
    <property type="match status" value="1"/>
</dbReference>
<organism evidence="9 10">
    <name type="scientific">Phyllotreta striolata</name>
    <name type="common">Striped flea beetle</name>
    <name type="synonym">Crioceris striolata</name>
    <dbReference type="NCBI Taxonomy" id="444603"/>
    <lineage>
        <taxon>Eukaryota</taxon>
        <taxon>Metazoa</taxon>
        <taxon>Ecdysozoa</taxon>
        <taxon>Arthropoda</taxon>
        <taxon>Hexapoda</taxon>
        <taxon>Insecta</taxon>
        <taxon>Pterygota</taxon>
        <taxon>Neoptera</taxon>
        <taxon>Endopterygota</taxon>
        <taxon>Coleoptera</taxon>
        <taxon>Polyphaga</taxon>
        <taxon>Cucujiformia</taxon>
        <taxon>Chrysomeloidea</taxon>
        <taxon>Chrysomelidae</taxon>
        <taxon>Galerucinae</taxon>
        <taxon>Alticini</taxon>
        <taxon>Phyllotreta</taxon>
    </lineage>
</organism>
<dbReference type="GO" id="GO:0051011">
    <property type="term" value="F:microtubule minus-end binding"/>
    <property type="evidence" value="ECO:0007669"/>
    <property type="project" value="TreeGrafter"/>
</dbReference>
<evidence type="ECO:0000313" key="9">
    <source>
        <dbReference type="EMBL" id="CAG9862982.1"/>
    </source>
</evidence>
<dbReference type="Proteomes" id="UP001153712">
    <property type="component" value="Chromosome 6"/>
</dbReference>
<evidence type="ECO:0000259" key="8">
    <source>
        <dbReference type="Pfam" id="PF17681"/>
    </source>
</evidence>
<keyword evidence="10" id="KW-1185">Reference proteome</keyword>
<evidence type="ECO:0000256" key="1">
    <source>
        <dbReference type="ARBA" id="ARBA00004267"/>
    </source>
</evidence>
<evidence type="ECO:0000256" key="5">
    <source>
        <dbReference type="ARBA" id="ARBA00023212"/>
    </source>
</evidence>
<dbReference type="PANTHER" id="PTHR19302:SF27">
    <property type="entry name" value="GAMMA-TUBULIN COMPLEX COMPONENT 4"/>
    <property type="match status" value="1"/>
</dbReference>
<evidence type="ECO:0000256" key="2">
    <source>
        <dbReference type="ARBA" id="ARBA00010337"/>
    </source>
</evidence>
<evidence type="ECO:0000256" key="6">
    <source>
        <dbReference type="RuleBase" id="RU363050"/>
    </source>
</evidence>
<dbReference type="GO" id="GO:0043015">
    <property type="term" value="F:gamma-tubulin binding"/>
    <property type="evidence" value="ECO:0007669"/>
    <property type="project" value="InterPro"/>
</dbReference>
<dbReference type="InterPro" id="IPR040457">
    <property type="entry name" value="GCP_C"/>
</dbReference>
<dbReference type="GO" id="GO:0000922">
    <property type="term" value="C:spindle pole"/>
    <property type="evidence" value="ECO:0007669"/>
    <property type="project" value="InterPro"/>
</dbReference>
<dbReference type="GO" id="GO:0051321">
    <property type="term" value="P:meiotic cell cycle"/>
    <property type="evidence" value="ECO:0007669"/>
    <property type="project" value="TreeGrafter"/>
</dbReference>
<dbReference type="PANTHER" id="PTHR19302">
    <property type="entry name" value="GAMMA TUBULIN COMPLEX PROTEIN"/>
    <property type="match status" value="1"/>
</dbReference>
<evidence type="ECO:0000256" key="4">
    <source>
        <dbReference type="ARBA" id="ARBA00022701"/>
    </source>
</evidence>
<name>A0A9N9TR22_PHYSR</name>
<dbReference type="EMBL" id="OU900099">
    <property type="protein sequence ID" value="CAG9862982.1"/>
    <property type="molecule type" value="Genomic_DNA"/>
</dbReference>
<dbReference type="Pfam" id="PF04130">
    <property type="entry name" value="GCP_C_terminal"/>
    <property type="match status" value="1"/>
</dbReference>
<reference evidence="9" key="1">
    <citation type="submission" date="2022-01" db="EMBL/GenBank/DDBJ databases">
        <authorList>
            <person name="King R."/>
        </authorList>
    </citation>
    <scope>NUCLEOTIDE SEQUENCE</scope>
</reference>
<dbReference type="GO" id="GO:0031122">
    <property type="term" value="P:cytoplasmic microtubule organization"/>
    <property type="evidence" value="ECO:0007669"/>
    <property type="project" value="TreeGrafter"/>
</dbReference>
<feature type="domain" description="Gamma tubulin complex component C-terminal" evidence="7">
    <location>
        <begin position="352"/>
        <end position="656"/>
    </location>
</feature>
<dbReference type="GO" id="GO:0007020">
    <property type="term" value="P:microtubule nucleation"/>
    <property type="evidence" value="ECO:0007669"/>
    <property type="project" value="InterPro"/>
</dbReference>
<protein>
    <recommendedName>
        <fullName evidence="6">Gamma-tubulin complex component</fullName>
    </recommendedName>
</protein>
<dbReference type="InterPro" id="IPR041470">
    <property type="entry name" value="GCP_N"/>
</dbReference>